<reference evidence="1 2" key="1">
    <citation type="submission" date="2021-07" db="EMBL/GenBank/DDBJ databases">
        <title>Whole Genome Sequence of Nocardia Iowensis.</title>
        <authorList>
            <person name="Lamm A."/>
            <person name="Collins-Fairclough A.M."/>
            <person name="Bunk B."/>
            <person name="Sproer C."/>
        </authorList>
    </citation>
    <scope>NUCLEOTIDE SEQUENCE [LARGE SCALE GENOMIC DNA]</scope>
    <source>
        <strain evidence="1 2">NRRL 5646</strain>
    </source>
</reference>
<proteinExistence type="predicted"/>
<accession>A0ABX8S2U4</accession>
<evidence type="ECO:0000313" key="2">
    <source>
        <dbReference type="Proteomes" id="UP000694257"/>
    </source>
</evidence>
<protein>
    <submittedName>
        <fullName evidence="1">Uncharacterized protein</fullName>
    </submittedName>
</protein>
<dbReference type="Proteomes" id="UP000694257">
    <property type="component" value="Chromosome"/>
</dbReference>
<evidence type="ECO:0000313" key="1">
    <source>
        <dbReference type="EMBL" id="QXN96103.1"/>
    </source>
</evidence>
<dbReference type="EMBL" id="CP078145">
    <property type="protein sequence ID" value="QXN96103.1"/>
    <property type="molecule type" value="Genomic_DNA"/>
</dbReference>
<name>A0ABX8S2U4_NOCIO</name>
<organism evidence="1 2">
    <name type="scientific">Nocardia iowensis</name>
    <dbReference type="NCBI Taxonomy" id="204891"/>
    <lineage>
        <taxon>Bacteria</taxon>
        <taxon>Bacillati</taxon>
        <taxon>Actinomycetota</taxon>
        <taxon>Actinomycetes</taxon>
        <taxon>Mycobacteriales</taxon>
        <taxon>Nocardiaceae</taxon>
        <taxon>Nocardia</taxon>
    </lineage>
</organism>
<dbReference type="RefSeq" id="WP_218479483.1">
    <property type="nucleotide sequence ID" value="NZ_BAABJN010000012.1"/>
</dbReference>
<sequence>MVLDEVWRKLDGVEPLSGPHGGPLRRTVKLILDPLVIRPVQHPACAGPIVTADGAVLLAARVHAAADVLRATAAWFTVLKQVRRTLRITEGNPQDLYFQRCFELATTAGMPNPLRDKAVAEAALRDVHEYAAGRTTQALKDYVAERAPELAALVEVAWQRRPLTGPPGGDHAVTLTGLLDACAAARLGQSAANGQAELDRLVATHAGTHAGIRLWRNGSGYSANGLGLTAHLVPQPPAVGAGASKSTLGLPFDRTVYERVFTALQTSSERAELPPIPELVATEIARSCSPWALLDETLRVAATAGIVLANGLSPIGTAVRGHRPHLGVTRLPPRETTAHRVINSRWQREAYVLQARRLVVRIDTDSPPSGPLAAIAAELSTPWRPYLRRLWVRLHGRDVREFSVSDPDELWDLLDGVARSVILDHRTRVKQALSVIAAEPDSTESRAS</sequence>
<keyword evidence="2" id="KW-1185">Reference proteome</keyword>
<gene>
    <name evidence="1" type="ORF">KV110_40330</name>
</gene>